<proteinExistence type="predicted"/>
<name>A0A944HBX6_PSEFL</name>
<dbReference type="RefSeq" id="WP_214917728.1">
    <property type="nucleotide sequence ID" value="NZ_JAGGNX010000022.1"/>
</dbReference>
<gene>
    <name evidence="1" type="ORF">J7E47_09380</name>
</gene>
<dbReference type="AlphaFoldDB" id="A0A944HBX6"/>
<sequence length="203" mass="21415">MGLLAIPLVIGCALNFAGNATSVLGWVSIMPRDLAGLINPPPVSLPDAIKSAVVEGINYTAAPTSETLVAKVITRASLDDADSGADMPFLFSLVSPFKPTGMDTIFRGDGCRFLGKGRGISQDKNGGYIDIVGASCVDDRGIAYELHAQGTRRLGFVANVGDFTSGTVKVIQDKGDHTLQHAENVMLRFDQPVALLLEAGRVR</sequence>
<dbReference type="EMBL" id="JAGGOB010000020">
    <property type="protein sequence ID" value="MBT2328930.1"/>
    <property type="molecule type" value="Genomic_DNA"/>
</dbReference>
<protein>
    <submittedName>
        <fullName evidence="1">Uncharacterized protein</fullName>
    </submittedName>
</protein>
<evidence type="ECO:0000313" key="1">
    <source>
        <dbReference type="EMBL" id="MBT2328930.1"/>
    </source>
</evidence>
<accession>A0A944HBX6</accession>
<evidence type="ECO:0000313" key="2">
    <source>
        <dbReference type="Proteomes" id="UP000692896"/>
    </source>
</evidence>
<organism evidence="1 2">
    <name type="scientific">Pseudomonas fluorescens</name>
    <dbReference type="NCBI Taxonomy" id="294"/>
    <lineage>
        <taxon>Bacteria</taxon>
        <taxon>Pseudomonadati</taxon>
        <taxon>Pseudomonadota</taxon>
        <taxon>Gammaproteobacteria</taxon>
        <taxon>Pseudomonadales</taxon>
        <taxon>Pseudomonadaceae</taxon>
        <taxon>Pseudomonas</taxon>
    </lineage>
</organism>
<dbReference type="Proteomes" id="UP000692896">
    <property type="component" value="Unassembled WGS sequence"/>
</dbReference>
<comment type="caution">
    <text evidence="1">The sequence shown here is derived from an EMBL/GenBank/DDBJ whole genome shotgun (WGS) entry which is preliminary data.</text>
</comment>
<reference evidence="1" key="1">
    <citation type="submission" date="2021-03" db="EMBL/GenBank/DDBJ databases">
        <title>Genomic analysis provides insights into the functional capacity of soil bacteria communities inhabiting an altitudinal gradient in the Atacama Desert.</title>
        <authorList>
            <person name="Gonzalez M."/>
            <person name="Maldonado J."/>
            <person name="Maza F."/>
            <person name="Hodar C."/>
            <person name="Cortes M."/>
            <person name="Palma R."/>
            <person name="Andreani C."/>
            <person name="Gaete A."/>
            <person name="Vasquez-Dean J."/>
            <person name="Acuna V."/>
            <person name="Aguado M."/>
            <person name="Mandakovic D."/>
            <person name="Latorre M."/>
            <person name="Orellana A."/>
            <person name="Gutierrez R."/>
            <person name="Montecino M."/>
            <person name="Allende M."/>
            <person name="Maass A."/>
            <person name="Cambiazo V."/>
        </authorList>
    </citation>
    <scope>NUCLEOTIDE SEQUENCE</scope>
    <source>
        <strain evidence="1">ISL-25</strain>
    </source>
</reference>